<dbReference type="SMART" id="SM00382">
    <property type="entry name" value="AAA"/>
    <property type="match status" value="1"/>
</dbReference>
<name>A0A0D8BL99_9ACTN</name>
<evidence type="ECO:0000259" key="10">
    <source>
        <dbReference type="PROSITE" id="PS50893"/>
    </source>
</evidence>
<dbReference type="PANTHER" id="PTHR42771">
    <property type="entry name" value="IRON(3+)-HYDROXAMATE IMPORT ATP-BINDING PROTEIN FHUC"/>
    <property type="match status" value="1"/>
</dbReference>
<evidence type="ECO:0000256" key="9">
    <source>
        <dbReference type="ARBA" id="ARBA00023136"/>
    </source>
</evidence>
<keyword evidence="6" id="KW-0067">ATP-binding</keyword>
<evidence type="ECO:0000256" key="2">
    <source>
        <dbReference type="ARBA" id="ARBA00022448"/>
    </source>
</evidence>
<dbReference type="InterPro" id="IPR027417">
    <property type="entry name" value="P-loop_NTPase"/>
</dbReference>
<dbReference type="InterPro" id="IPR017871">
    <property type="entry name" value="ABC_transporter-like_CS"/>
</dbReference>
<reference evidence="11 12" key="2">
    <citation type="journal article" date="2016" name="Genome Announc.">
        <title>Permanent Draft Genome Sequences for Two Variants of Frankia sp. Strain CpI1, the First Frankia Strain Isolated from Root Nodules of Comptonia peregrina.</title>
        <authorList>
            <person name="Oshone R."/>
            <person name="Hurst S.G.IV."/>
            <person name="Abebe-Akele F."/>
            <person name="Simpson S."/>
            <person name="Morris K."/>
            <person name="Thomas W.K."/>
            <person name="Tisa L.S."/>
        </authorList>
    </citation>
    <scope>NUCLEOTIDE SEQUENCE [LARGE SCALE GENOMIC DNA]</scope>
    <source>
        <strain evidence="12">CpI1-S</strain>
    </source>
</reference>
<dbReference type="AlphaFoldDB" id="A0A0D8BL99"/>
<evidence type="ECO:0000256" key="3">
    <source>
        <dbReference type="ARBA" id="ARBA00022475"/>
    </source>
</evidence>
<dbReference type="EC" id="3.6.3.34" evidence="11"/>
<gene>
    <name evidence="11" type="ORF">FF36_00893</name>
</gene>
<keyword evidence="8" id="KW-0406">Ion transport</keyword>
<evidence type="ECO:0000256" key="4">
    <source>
        <dbReference type="ARBA" id="ARBA00022496"/>
    </source>
</evidence>
<dbReference type="PANTHER" id="PTHR42771:SF2">
    <property type="entry name" value="IRON(3+)-HYDROXAMATE IMPORT ATP-BINDING PROTEIN FHUC"/>
    <property type="match status" value="1"/>
</dbReference>
<dbReference type="PATRIC" id="fig|1502723.3.peg.3469"/>
<dbReference type="Gene3D" id="3.40.50.300">
    <property type="entry name" value="P-loop containing nucleotide triphosphate hydrolases"/>
    <property type="match status" value="1"/>
</dbReference>
<evidence type="ECO:0000313" key="11">
    <source>
        <dbReference type="EMBL" id="KJE24885.1"/>
    </source>
</evidence>
<dbReference type="SUPFAM" id="SSF52540">
    <property type="entry name" value="P-loop containing nucleoside triphosphate hydrolases"/>
    <property type="match status" value="1"/>
</dbReference>
<keyword evidence="5" id="KW-0547">Nucleotide-binding</keyword>
<dbReference type="GO" id="GO:0005524">
    <property type="term" value="F:ATP binding"/>
    <property type="evidence" value="ECO:0007669"/>
    <property type="project" value="UniProtKB-KW"/>
</dbReference>
<dbReference type="CDD" id="cd03214">
    <property type="entry name" value="ABC_Iron-Siderophores_B12_Hemin"/>
    <property type="match status" value="1"/>
</dbReference>
<keyword evidence="3" id="KW-1003">Cell membrane</keyword>
<keyword evidence="7" id="KW-0408">Iron</keyword>
<evidence type="ECO:0000256" key="7">
    <source>
        <dbReference type="ARBA" id="ARBA00023004"/>
    </source>
</evidence>
<keyword evidence="9" id="KW-0472">Membrane</keyword>
<keyword evidence="2" id="KW-0813">Transport</keyword>
<protein>
    <submittedName>
        <fullName evidence="11">ABC-type cobalamin/Fe3+-siderophore transport system, ATPase component</fullName>
        <ecNumber evidence="11">3.6.3.34</ecNumber>
    </submittedName>
</protein>
<evidence type="ECO:0000256" key="1">
    <source>
        <dbReference type="ARBA" id="ARBA00004202"/>
    </source>
</evidence>
<dbReference type="InterPro" id="IPR003593">
    <property type="entry name" value="AAA+_ATPase"/>
</dbReference>
<dbReference type="GO" id="GO:0016887">
    <property type="term" value="F:ATP hydrolysis activity"/>
    <property type="evidence" value="ECO:0007669"/>
    <property type="project" value="InterPro"/>
</dbReference>
<dbReference type="InterPro" id="IPR051535">
    <property type="entry name" value="Siderophore_ABC-ATPase"/>
</dbReference>
<dbReference type="EMBL" id="JYFN01000004">
    <property type="protein sequence ID" value="KJE24885.1"/>
    <property type="molecule type" value="Genomic_DNA"/>
</dbReference>
<accession>A0A0D8BL99</accession>
<evidence type="ECO:0000256" key="8">
    <source>
        <dbReference type="ARBA" id="ARBA00023065"/>
    </source>
</evidence>
<evidence type="ECO:0000256" key="5">
    <source>
        <dbReference type="ARBA" id="ARBA00022741"/>
    </source>
</evidence>
<dbReference type="Pfam" id="PF00005">
    <property type="entry name" value="ABC_tran"/>
    <property type="match status" value="1"/>
</dbReference>
<comment type="subcellular location">
    <subcellularLocation>
        <location evidence="1">Cell membrane</location>
        <topology evidence="1">Peripheral membrane protein</topology>
    </subcellularLocation>
</comment>
<comment type="caution">
    <text evidence="11">The sequence shown here is derived from an EMBL/GenBank/DDBJ whole genome shotgun (WGS) entry which is preliminary data.</text>
</comment>
<dbReference type="FunFam" id="3.40.50.300:FF:000134">
    <property type="entry name" value="Iron-enterobactin ABC transporter ATP-binding protein"/>
    <property type="match status" value="1"/>
</dbReference>
<dbReference type="GO" id="GO:0006826">
    <property type="term" value="P:iron ion transport"/>
    <property type="evidence" value="ECO:0007669"/>
    <property type="project" value="UniProtKB-KW"/>
</dbReference>
<keyword evidence="12" id="KW-1185">Reference proteome</keyword>
<reference evidence="12" key="1">
    <citation type="submission" date="2015-02" db="EMBL/GenBank/DDBJ databases">
        <title>Draft Genome of Frankia sp. CpI1-S.</title>
        <authorList>
            <person name="Oshone R.T."/>
            <person name="Ngom M."/>
            <person name="Ghodhbane-Gtari F."/>
            <person name="Gtari M."/>
            <person name="Morris K."/>
            <person name="Thomas K."/>
            <person name="Sen A."/>
            <person name="Tisa L.S."/>
        </authorList>
    </citation>
    <scope>NUCLEOTIDE SEQUENCE [LARGE SCALE GENOMIC DNA]</scope>
    <source>
        <strain evidence="12">CpI1-S</strain>
    </source>
</reference>
<keyword evidence="11" id="KW-0378">Hydrolase</keyword>
<dbReference type="PROSITE" id="PS50893">
    <property type="entry name" value="ABC_TRANSPORTER_2"/>
    <property type="match status" value="1"/>
</dbReference>
<evidence type="ECO:0000256" key="6">
    <source>
        <dbReference type="ARBA" id="ARBA00022840"/>
    </source>
</evidence>
<feature type="domain" description="ABC transporter" evidence="10">
    <location>
        <begin position="7"/>
        <end position="243"/>
    </location>
</feature>
<organism evidence="11 12">
    <name type="scientific">Frankia torreyi</name>
    <dbReference type="NCBI Taxonomy" id="1856"/>
    <lineage>
        <taxon>Bacteria</taxon>
        <taxon>Bacillati</taxon>
        <taxon>Actinomycetota</taxon>
        <taxon>Actinomycetes</taxon>
        <taxon>Frankiales</taxon>
        <taxon>Frankiaceae</taxon>
        <taxon>Frankia</taxon>
    </lineage>
</organism>
<proteinExistence type="predicted"/>
<dbReference type="GO" id="GO:0005886">
    <property type="term" value="C:plasma membrane"/>
    <property type="evidence" value="ECO:0007669"/>
    <property type="project" value="UniProtKB-SubCell"/>
</dbReference>
<sequence>MMNEHALGVDHVSLGYGRSPVVTDLQTTFPPGLITSIVGANGCGKSTLLRGLARLLMPLSGTVLLDGKSIHAQRSKEIAKRLGLLPQGPTVPEGLTVEELVSRGRYPHQTFRRQWSVTDEQAVEEALRLTRTSDLRDRPVDELSGGQRQRVWIALVLAQDTSILLLDEPTTFLDIAHQLEVLGLLRELNDRQNRTVILVLHDLNQAARYSHHLIAMREGQIVAAGPPQEIVTVDVVQKVFGIQSVIIDDPVTGTPLCVPKPNPGHTPVPAARK</sequence>
<keyword evidence="4" id="KW-0410">Iron transport</keyword>
<dbReference type="InterPro" id="IPR003439">
    <property type="entry name" value="ABC_transporter-like_ATP-bd"/>
</dbReference>
<evidence type="ECO:0000313" key="12">
    <source>
        <dbReference type="Proteomes" id="UP000032545"/>
    </source>
</evidence>
<dbReference type="PROSITE" id="PS00211">
    <property type="entry name" value="ABC_TRANSPORTER_1"/>
    <property type="match status" value="1"/>
</dbReference>
<dbReference type="RefSeq" id="WP_052680941.1">
    <property type="nucleotide sequence ID" value="NZ_JYFN01000004.1"/>
</dbReference>
<dbReference type="Proteomes" id="UP000032545">
    <property type="component" value="Unassembled WGS sequence"/>
</dbReference>